<name>H1Z1I0_9EURY</name>
<evidence type="ECO:0000313" key="3">
    <source>
        <dbReference type="Proteomes" id="UP000005741"/>
    </source>
</evidence>
<dbReference type="Proteomes" id="UP000005741">
    <property type="component" value="Chromosome"/>
</dbReference>
<keyword evidence="1" id="KW-0472">Membrane</keyword>
<gene>
    <name evidence="2" type="ORF">Metlim_2268</name>
</gene>
<keyword evidence="1" id="KW-1133">Transmembrane helix</keyword>
<dbReference type="HOGENOM" id="CLU_2985698_0_0_2"/>
<evidence type="ECO:0000256" key="1">
    <source>
        <dbReference type="SAM" id="Phobius"/>
    </source>
</evidence>
<feature type="transmembrane region" description="Helical" evidence="1">
    <location>
        <begin position="34"/>
        <end position="51"/>
    </location>
</feature>
<accession>H1Z1I0</accession>
<protein>
    <submittedName>
        <fullName evidence="2">Uncharacterized protein</fullName>
    </submittedName>
</protein>
<dbReference type="AlphaFoldDB" id="H1Z1I0"/>
<keyword evidence="3" id="KW-1185">Reference proteome</keyword>
<dbReference type="InParanoid" id="H1Z1I0"/>
<proteinExistence type="predicted"/>
<dbReference type="EMBL" id="CM001436">
    <property type="protein sequence ID" value="EHQ36327.1"/>
    <property type="molecule type" value="Genomic_DNA"/>
</dbReference>
<reference evidence="2 3" key="1">
    <citation type="submission" date="2011-10" db="EMBL/GenBank/DDBJ databases">
        <title>The Improved High-Quality Draft genome of Methanoplanus limicola DSM 2279.</title>
        <authorList>
            <consortium name="US DOE Joint Genome Institute (JGI-PGF)"/>
            <person name="Lucas S."/>
            <person name="Copeland A."/>
            <person name="Lapidus A."/>
            <person name="Glavina del Rio T."/>
            <person name="Dalin E."/>
            <person name="Tice H."/>
            <person name="Bruce D."/>
            <person name="Goodwin L."/>
            <person name="Pitluck S."/>
            <person name="Peters L."/>
            <person name="Mikhailova N."/>
            <person name="Lu M."/>
            <person name="Kyrpides N."/>
            <person name="Mavromatis K."/>
            <person name="Ivanova N."/>
            <person name="Markowitz V."/>
            <person name="Cheng J.-F."/>
            <person name="Hugenholtz P."/>
            <person name="Woyke T."/>
            <person name="Wu D."/>
            <person name="Wirth R."/>
            <person name="Brambilla E.-M."/>
            <person name="Klenk H.-P."/>
            <person name="Eisen J.A."/>
        </authorList>
    </citation>
    <scope>NUCLEOTIDE SEQUENCE [LARGE SCALE GENOMIC DNA]</scope>
    <source>
        <strain evidence="2 3">DSM 2279</strain>
    </source>
</reference>
<dbReference type="STRING" id="937775.Metlim_2268"/>
<sequence length="57" mass="5900">MMPPVLKVFAPCIAGAAFLFIVNAVVSGSGWLLPTVVIAGIGCITAGVIVMNDKRNR</sequence>
<keyword evidence="1" id="KW-0812">Transmembrane</keyword>
<evidence type="ECO:0000313" key="2">
    <source>
        <dbReference type="EMBL" id="EHQ36327.1"/>
    </source>
</evidence>
<organism evidence="2 3">
    <name type="scientific">Methanoplanus limicola DSM 2279</name>
    <dbReference type="NCBI Taxonomy" id="937775"/>
    <lineage>
        <taxon>Archaea</taxon>
        <taxon>Methanobacteriati</taxon>
        <taxon>Methanobacteriota</taxon>
        <taxon>Stenosarchaea group</taxon>
        <taxon>Methanomicrobia</taxon>
        <taxon>Methanomicrobiales</taxon>
        <taxon>Methanomicrobiaceae</taxon>
        <taxon>Methanoplanus</taxon>
    </lineage>
</organism>